<organism evidence="3 4">
    <name type="scientific">Legionella quinlivanii</name>
    <dbReference type="NCBI Taxonomy" id="45073"/>
    <lineage>
        <taxon>Bacteria</taxon>
        <taxon>Pseudomonadati</taxon>
        <taxon>Pseudomonadota</taxon>
        <taxon>Gammaproteobacteria</taxon>
        <taxon>Legionellales</taxon>
        <taxon>Legionellaceae</taxon>
        <taxon>Legionella</taxon>
    </lineage>
</organism>
<evidence type="ECO:0000256" key="1">
    <source>
        <dbReference type="SAM" id="MobiDB-lite"/>
    </source>
</evidence>
<keyword evidence="2" id="KW-0472">Membrane</keyword>
<comment type="caution">
    <text evidence="3">The sequence shown here is derived from an EMBL/GenBank/DDBJ whole genome shotgun (WGS) entry which is preliminary data.</text>
</comment>
<evidence type="ECO:0000313" key="4">
    <source>
        <dbReference type="Proteomes" id="UP000249458"/>
    </source>
</evidence>
<evidence type="ECO:0008006" key="5">
    <source>
        <dbReference type="Google" id="ProtNLM"/>
    </source>
</evidence>
<evidence type="ECO:0000256" key="2">
    <source>
        <dbReference type="SAM" id="Phobius"/>
    </source>
</evidence>
<keyword evidence="2" id="KW-0812">Transmembrane</keyword>
<dbReference type="Proteomes" id="UP000249458">
    <property type="component" value="Unassembled WGS sequence"/>
</dbReference>
<evidence type="ECO:0000313" key="3">
    <source>
        <dbReference type="EMBL" id="RAP36542.1"/>
    </source>
</evidence>
<feature type="region of interest" description="Disordered" evidence="1">
    <location>
        <begin position="368"/>
        <end position="389"/>
    </location>
</feature>
<gene>
    <name evidence="3" type="ORF">B1207_06955</name>
</gene>
<keyword evidence="2" id="KW-1133">Transmembrane helix</keyword>
<sequence length="389" mass="44855">MQIGNGRPICTLLSSGQMQIKLNVFNNGSCAQVYAFCDPDEDAWLNFRIVKIWHNSTKTSMVGLYAAPDNYDNDYCVSFVSKMSFNSFCSQFELSEYNRPENYQYLTHNCSNAAYYALQLAGVTMPSNSLRWMSFSSYVSIPGPFLTPIELFNRAKKYKTSLLEHPTRPFSEIPFRFELISSRLRFWSTTADAENRDKIHTLLSEMNQRIKKRPWHAEMHLETLVNITDWLMHEASESEATDYEELASTFRARNNFLETQFLDTAVFALLLLKCFMLVHYGLLHYESNWQFAQSFLKNALVGSQNDWLMLIPFFLLVIATGAYDILYPPRSSETVLSRVISNLTAGANQQSLIQNTQRIRFLATSENRRNETTAQSDDLPSDLTLSKYR</sequence>
<proteinExistence type="predicted"/>
<feature type="transmembrane region" description="Helical" evidence="2">
    <location>
        <begin position="261"/>
        <end position="282"/>
    </location>
</feature>
<accession>A0A364LJ33</accession>
<reference evidence="3 4" key="1">
    <citation type="submission" date="2017-02" db="EMBL/GenBank/DDBJ databases">
        <title>Legionella quilivanii strain from human: case report and whole genome sequencing analysis.</title>
        <authorList>
            <person name="Lalancette C."/>
            <person name="Leduc J.-M."/>
            <person name="Levesque S."/>
            <person name="Fournier E."/>
            <person name="Saoud J."/>
            <person name="Faucher S.P."/>
            <person name="Bernard K."/>
            <person name="Martineau C."/>
            <person name="Longtin J."/>
        </authorList>
    </citation>
    <scope>NUCLEOTIDE SEQUENCE [LARGE SCALE GENOMIC DNA]</scope>
    <source>
        <strain evidence="3 4">ID143958</strain>
    </source>
</reference>
<feature type="transmembrane region" description="Helical" evidence="2">
    <location>
        <begin position="307"/>
        <end position="326"/>
    </location>
</feature>
<name>A0A364LJ33_9GAMM</name>
<dbReference type="EMBL" id="MVJN01000005">
    <property type="protein sequence ID" value="RAP36542.1"/>
    <property type="molecule type" value="Genomic_DNA"/>
</dbReference>
<protein>
    <recommendedName>
        <fullName evidence="5">DUF4105 domain-containing protein</fullName>
    </recommendedName>
</protein>
<dbReference type="AlphaFoldDB" id="A0A364LJ33"/>